<dbReference type="PANTHER" id="PTHR32385:SF23">
    <property type="entry name" value="NUCLEOTIDE-DIPHOSPHO-SUGAR TRANSFERASE"/>
    <property type="match status" value="1"/>
</dbReference>
<gene>
    <name evidence="2" type="ORF">ACFQDI_17400</name>
</gene>
<dbReference type="InterPro" id="IPR029044">
    <property type="entry name" value="Nucleotide-diphossugar_trans"/>
</dbReference>
<organism evidence="2 3">
    <name type="scientific">Prosthecobacter fluviatilis</name>
    <dbReference type="NCBI Taxonomy" id="445931"/>
    <lineage>
        <taxon>Bacteria</taxon>
        <taxon>Pseudomonadati</taxon>
        <taxon>Verrucomicrobiota</taxon>
        <taxon>Verrucomicrobiia</taxon>
        <taxon>Verrucomicrobiales</taxon>
        <taxon>Verrucomicrobiaceae</taxon>
        <taxon>Prosthecobacter</taxon>
    </lineage>
</organism>
<dbReference type="InterPro" id="IPR051706">
    <property type="entry name" value="Glycosyltransferase_domain"/>
</dbReference>
<comment type="caution">
    <text evidence="2">The sequence shown here is derived from an EMBL/GenBank/DDBJ whole genome shotgun (WGS) entry which is preliminary data.</text>
</comment>
<dbReference type="SUPFAM" id="SSF53448">
    <property type="entry name" value="Nucleotide-diphospho-sugar transferases"/>
    <property type="match status" value="1"/>
</dbReference>
<dbReference type="Gene3D" id="3.90.550.20">
    <property type="match status" value="1"/>
</dbReference>
<evidence type="ECO:0000313" key="3">
    <source>
        <dbReference type="Proteomes" id="UP001596052"/>
    </source>
</evidence>
<dbReference type="InterPro" id="IPR007577">
    <property type="entry name" value="GlycoTrfase_DXD_sugar-bd_CS"/>
</dbReference>
<dbReference type="PANTHER" id="PTHR32385">
    <property type="entry name" value="MANNOSYL PHOSPHORYLINOSITOL CERAMIDE SYNTHASE"/>
    <property type="match status" value="1"/>
</dbReference>
<dbReference type="Proteomes" id="UP001596052">
    <property type="component" value="Unassembled WGS sequence"/>
</dbReference>
<reference evidence="3" key="1">
    <citation type="journal article" date="2019" name="Int. J. Syst. Evol. Microbiol.">
        <title>The Global Catalogue of Microorganisms (GCM) 10K type strain sequencing project: providing services to taxonomists for standard genome sequencing and annotation.</title>
        <authorList>
            <consortium name="The Broad Institute Genomics Platform"/>
            <consortium name="The Broad Institute Genome Sequencing Center for Infectious Disease"/>
            <person name="Wu L."/>
            <person name="Ma J."/>
        </authorList>
    </citation>
    <scope>NUCLEOTIDE SEQUENCE [LARGE SCALE GENOMIC DNA]</scope>
    <source>
        <strain evidence="3">CGMCC 4.1469</strain>
    </source>
</reference>
<protein>
    <submittedName>
        <fullName evidence="2">Glycosyltransferase family 32 protein</fullName>
    </submittedName>
</protein>
<sequence>MIPRIIHQTWNTPEIPGNLREFQHSWRAHHPGFEYRLWTEADNLGLIQQHYPEFTGYFTKLTPYILKMDFIRAVYMHHQGGIYSDLDVEVIKPFDPLLSGSNIMSGREFNGIGRRMRGSDFICSALIASPAGHPVWLEIMHRMASGYRMKKRLEPCSSYTIEMGMRMCSEALEERSRSVGDVTIHAHELFFPAAPTERLIENRRRRAAELGSYAIHHYEASWISPLSRLIYAVMRLHQRWESRRVLRGHLTTIK</sequence>
<accession>A0ABW0KTD1</accession>
<dbReference type="RefSeq" id="WP_377169088.1">
    <property type="nucleotide sequence ID" value="NZ_JBHSMQ010000006.1"/>
</dbReference>
<keyword evidence="1" id="KW-0808">Transferase</keyword>
<evidence type="ECO:0000313" key="2">
    <source>
        <dbReference type="EMBL" id="MFC5456645.1"/>
    </source>
</evidence>
<evidence type="ECO:0000256" key="1">
    <source>
        <dbReference type="ARBA" id="ARBA00022679"/>
    </source>
</evidence>
<dbReference type="EMBL" id="JBHSMQ010000006">
    <property type="protein sequence ID" value="MFC5456645.1"/>
    <property type="molecule type" value="Genomic_DNA"/>
</dbReference>
<dbReference type="Pfam" id="PF04488">
    <property type="entry name" value="Gly_transf_sug"/>
    <property type="match status" value="1"/>
</dbReference>
<name>A0ABW0KTD1_9BACT</name>
<proteinExistence type="predicted"/>
<keyword evidence="3" id="KW-1185">Reference proteome</keyword>